<dbReference type="InterPro" id="IPR027756">
    <property type="entry name" value="Ovo-like"/>
</dbReference>
<dbReference type="Gene3D" id="3.30.160.60">
    <property type="entry name" value="Classic Zinc Finger"/>
    <property type="match status" value="2"/>
</dbReference>
<gene>
    <name evidence="9" type="ORF">LSAA_2399</name>
</gene>
<evidence type="ECO:0000259" key="8">
    <source>
        <dbReference type="PROSITE" id="PS50157"/>
    </source>
</evidence>
<keyword evidence="7" id="KW-0539">Nucleus</keyword>
<dbReference type="AlphaFoldDB" id="A0A7R8CEU9"/>
<organism evidence="9 10">
    <name type="scientific">Lepeophtheirus salmonis</name>
    <name type="common">Salmon louse</name>
    <name type="synonym">Caligus salmonis</name>
    <dbReference type="NCBI Taxonomy" id="72036"/>
    <lineage>
        <taxon>Eukaryota</taxon>
        <taxon>Metazoa</taxon>
        <taxon>Ecdysozoa</taxon>
        <taxon>Arthropoda</taxon>
        <taxon>Crustacea</taxon>
        <taxon>Multicrustacea</taxon>
        <taxon>Hexanauplia</taxon>
        <taxon>Copepoda</taxon>
        <taxon>Siphonostomatoida</taxon>
        <taxon>Caligidae</taxon>
        <taxon>Lepeophtheirus</taxon>
    </lineage>
</organism>
<keyword evidence="10" id="KW-1185">Reference proteome</keyword>
<evidence type="ECO:0000256" key="2">
    <source>
        <dbReference type="ARBA" id="ARBA00022723"/>
    </source>
</evidence>
<dbReference type="FunFam" id="3.30.160.60:FF:001450">
    <property type="entry name" value="zinc finger protein 774"/>
    <property type="match status" value="1"/>
</dbReference>
<sequence>MFAYVFKQSSPSDSYARSHYKGNKITCETCGKTFKWQSSLVRHTRFVHSSPTLSVKYGCKFCGKSFKDQSSLKDHVFTHTGDKPFKCDDSALNNFTDYINIESPNKQWDDSKIELKSLPSSL</sequence>
<reference evidence="9" key="1">
    <citation type="submission" date="2021-02" db="EMBL/GenBank/DDBJ databases">
        <authorList>
            <person name="Bekaert M."/>
        </authorList>
    </citation>
    <scope>NUCLEOTIDE SEQUENCE</scope>
    <source>
        <strain evidence="9">IoA-00</strain>
    </source>
</reference>
<evidence type="ECO:0000256" key="6">
    <source>
        <dbReference type="ARBA" id="ARBA00023125"/>
    </source>
</evidence>
<dbReference type="OrthoDB" id="4748970at2759"/>
<keyword evidence="2" id="KW-0479">Metal-binding</keyword>
<accession>A0A7R8CEU9</accession>
<evidence type="ECO:0000256" key="4">
    <source>
        <dbReference type="ARBA" id="ARBA00022771"/>
    </source>
</evidence>
<feature type="domain" description="C2H2-type" evidence="8">
    <location>
        <begin position="57"/>
        <end position="84"/>
    </location>
</feature>
<keyword evidence="4" id="KW-0863">Zinc-finger</keyword>
<protein>
    <submittedName>
        <fullName evidence="9">KRAB</fullName>
    </submittedName>
</protein>
<evidence type="ECO:0000256" key="1">
    <source>
        <dbReference type="ARBA" id="ARBA00004123"/>
    </source>
</evidence>
<dbReference type="EMBL" id="HG994589">
    <property type="protein sequence ID" value="CAF2799272.1"/>
    <property type="molecule type" value="Genomic_DNA"/>
</dbReference>
<keyword evidence="5" id="KW-0862">Zinc</keyword>
<dbReference type="Pfam" id="PF00096">
    <property type="entry name" value="zf-C2H2"/>
    <property type="match status" value="2"/>
</dbReference>
<dbReference type="PANTHER" id="PTHR10032">
    <property type="entry name" value="ZINC FINGER PROTEIN WITH KRAB AND SCAN DOMAINS"/>
    <property type="match status" value="1"/>
</dbReference>
<dbReference type="GO" id="GO:0008270">
    <property type="term" value="F:zinc ion binding"/>
    <property type="evidence" value="ECO:0007669"/>
    <property type="project" value="UniProtKB-KW"/>
</dbReference>
<name>A0A7R8CEU9_LEPSM</name>
<dbReference type="InterPro" id="IPR013087">
    <property type="entry name" value="Znf_C2H2_type"/>
</dbReference>
<keyword evidence="3" id="KW-0677">Repeat</keyword>
<comment type="subcellular location">
    <subcellularLocation>
        <location evidence="1">Nucleus</location>
    </subcellularLocation>
</comment>
<dbReference type="FunFam" id="3.30.160.60:FF:000340">
    <property type="entry name" value="zinc finger protein 473 isoform X1"/>
    <property type="match status" value="1"/>
</dbReference>
<dbReference type="PANTHER" id="PTHR10032:SF271">
    <property type="entry name" value="RH12261P-RELATED"/>
    <property type="match status" value="1"/>
</dbReference>
<feature type="domain" description="C2H2-type" evidence="8">
    <location>
        <begin position="25"/>
        <end position="53"/>
    </location>
</feature>
<evidence type="ECO:0000256" key="7">
    <source>
        <dbReference type="ARBA" id="ARBA00023242"/>
    </source>
</evidence>
<keyword evidence="6" id="KW-0238">DNA-binding</keyword>
<dbReference type="GO" id="GO:0005634">
    <property type="term" value="C:nucleus"/>
    <property type="evidence" value="ECO:0007669"/>
    <property type="project" value="UniProtKB-SubCell"/>
</dbReference>
<evidence type="ECO:0000256" key="3">
    <source>
        <dbReference type="ARBA" id="ARBA00022737"/>
    </source>
</evidence>
<dbReference type="GO" id="GO:0000978">
    <property type="term" value="F:RNA polymerase II cis-regulatory region sequence-specific DNA binding"/>
    <property type="evidence" value="ECO:0007669"/>
    <property type="project" value="TreeGrafter"/>
</dbReference>
<dbReference type="GO" id="GO:0009913">
    <property type="term" value="P:epidermal cell differentiation"/>
    <property type="evidence" value="ECO:0007669"/>
    <property type="project" value="TreeGrafter"/>
</dbReference>
<evidence type="ECO:0000313" key="10">
    <source>
        <dbReference type="Proteomes" id="UP000675881"/>
    </source>
</evidence>
<dbReference type="GO" id="GO:0000981">
    <property type="term" value="F:DNA-binding transcription factor activity, RNA polymerase II-specific"/>
    <property type="evidence" value="ECO:0007669"/>
    <property type="project" value="TreeGrafter"/>
</dbReference>
<dbReference type="SMART" id="SM00355">
    <property type="entry name" value="ZnF_C2H2"/>
    <property type="match status" value="2"/>
</dbReference>
<evidence type="ECO:0000256" key="5">
    <source>
        <dbReference type="ARBA" id="ARBA00022833"/>
    </source>
</evidence>
<proteinExistence type="predicted"/>
<evidence type="ECO:0000313" key="9">
    <source>
        <dbReference type="EMBL" id="CAF2799272.1"/>
    </source>
</evidence>
<dbReference type="InterPro" id="IPR036236">
    <property type="entry name" value="Znf_C2H2_sf"/>
</dbReference>
<dbReference type="Proteomes" id="UP000675881">
    <property type="component" value="Chromosome 10"/>
</dbReference>
<dbReference type="PROSITE" id="PS50157">
    <property type="entry name" value="ZINC_FINGER_C2H2_2"/>
    <property type="match status" value="2"/>
</dbReference>
<dbReference type="SUPFAM" id="SSF57667">
    <property type="entry name" value="beta-beta-alpha zinc fingers"/>
    <property type="match status" value="2"/>
</dbReference>
<dbReference type="PROSITE" id="PS00028">
    <property type="entry name" value="ZINC_FINGER_C2H2_1"/>
    <property type="match status" value="2"/>
</dbReference>